<dbReference type="AlphaFoldDB" id="A0A852V8I3"/>
<proteinExistence type="predicted"/>
<comment type="caution">
    <text evidence="1">The sequence shown here is derived from an EMBL/GenBank/DDBJ whole genome shotgun (WGS) entry which is preliminary data.</text>
</comment>
<name>A0A852V8I3_9ACTN</name>
<keyword evidence="2" id="KW-1185">Reference proteome</keyword>
<sequence>MSERIKRNKNWRSRNDEAHARRMEIGDLARAAAAPGWSRLAVRHAQVGSHAVTTVTRDGHEITVEGAAEPFQGMEEPFRCLRELSYQVGAGTWFTCELEFSPGGRGYTGRVDSSAPPFADVPPMAALAELTVFPREEPPGWLLAALPTAAPLGLPTAYGDRYDRWRGHSGDRRPQTPPPITGELAYRPATTMTARAFGHDQEHSRCLIYLAEQADDPGAEHLLVTSYQEGYWVARQDMRGTNEGVRSITLDDTTLRLELTLEAADLLETETVFEVRLDLPPETLGELRTVLPGMLRSVAQAPELIGF</sequence>
<accession>A0A852V8I3</accession>
<dbReference type="RefSeq" id="WP_179826912.1">
    <property type="nucleotide sequence ID" value="NZ_JACCCO010000003.1"/>
</dbReference>
<reference evidence="1 2" key="1">
    <citation type="submission" date="2020-07" db="EMBL/GenBank/DDBJ databases">
        <title>Sequencing the genomes of 1000 actinobacteria strains.</title>
        <authorList>
            <person name="Klenk H.-P."/>
        </authorList>
    </citation>
    <scope>NUCLEOTIDE SEQUENCE [LARGE SCALE GENOMIC DNA]</scope>
    <source>
        <strain evidence="1 2">DSM 45763</strain>
    </source>
</reference>
<organism evidence="1 2">
    <name type="scientific">Streptosporangium sandarakinum</name>
    <dbReference type="NCBI Taxonomy" id="1260955"/>
    <lineage>
        <taxon>Bacteria</taxon>
        <taxon>Bacillati</taxon>
        <taxon>Actinomycetota</taxon>
        <taxon>Actinomycetes</taxon>
        <taxon>Streptosporangiales</taxon>
        <taxon>Streptosporangiaceae</taxon>
        <taxon>Streptosporangium</taxon>
    </lineage>
</organism>
<protein>
    <submittedName>
        <fullName evidence="1">Uncharacterized protein</fullName>
    </submittedName>
</protein>
<dbReference type="EMBL" id="JACCCO010000003">
    <property type="protein sequence ID" value="NYF43414.1"/>
    <property type="molecule type" value="Genomic_DNA"/>
</dbReference>
<dbReference type="Proteomes" id="UP000576393">
    <property type="component" value="Unassembled WGS sequence"/>
</dbReference>
<gene>
    <name evidence="1" type="ORF">HDA43_005641</name>
</gene>
<evidence type="ECO:0000313" key="2">
    <source>
        <dbReference type="Proteomes" id="UP000576393"/>
    </source>
</evidence>
<evidence type="ECO:0000313" key="1">
    <source>
        <dbReference type="EMBL" id="NYF43414.1"/>
    </source>
</evidence>